<dbReference type="Proteomes" id="UP001651158">
    <property type="component" value="Unassembled WGS sequence"/>
</dbReference>
<dbReference type="PANTHER" id="PTHR12991">
    <property type="entry name" value="NITROGEN PERMEASE REGULATOR 2/TUMOR SUPPRESSOR CANDIDATE 4"/>
    <property type="match status" value="1"/>
</dbReference>
<organism evidence="2 3">
    <name type="scientific">Taenia crassiceps</name>
    <dbReference type="NCBI Taxonomy" id="6207"/>
    <lineage>
        <taxon>Eukaryota</taxon>
        <taxon>Metazoa</taxon>
        <taxon>Spiralia</taxon>
        <taxon>Lophotrochozoa</taxon>
        <taxon>Platyhelminthes</taxon>
        <taxon>Cestoda</taxon>
        <taxon>Eucestoda</taxon>
        <taxon>Cyclophyllidea</taxon>
        <taxon>Taeniidae</taxon>
        <taxon>Taenia</taxon>
    </lineage>
</organism>
<comment type="caution">
    <text evidence="2">The sequence shown here is derived from an EMBL/GenBank/DDBJ whole genome shotgun (WGS) entry which is preliminary data.</text>
</comment>
<proteinExistence type="inferred from homology"/>
<dbReference type="InterPro" id="IPR009348">
    <property type="entry name" value="NPR2-like"/>
</dbReference>
<gene>
    <name evidence="2" type="ORF">TcWFU_006510</name>
</gene>
<evidence type="ECO:0000313" key="2">
    <source>
        <dbReference type="EMBL" id="KAL5104489.1"/>
    </source>
</evidence>
<protein>
    <submittedName>
        <fullName evidence="2">GATOR complex protein NPRL2</fullName>
    </submittedName>
</protein>
<comment type="similarity">
    <text evidence="1">Belongs to the NPR2 family.</text>
</comment>
<name>A0ABR4Q4C4_9CEST</name>
<dbReference type="Pfam" id="PF06218">
    <property type="entry name" value="NPR2"/>
    <property type="match status" value="1"/>
</dbReference>
<sequence>MIFRCQTFLSILQRNHCFAVAAVRALELAAVIYCTFENVQGSMIDCQYPDGYISSENFKLIAHAVIPRADLSDQPIVIAEFEHFIIGFPQRIEGTQYSRNTLLFNLCFVVRSREFQWQHYDLTGQDFPLDYENPLNGLQPSLLSAYELTVRKINRYLAYMEEENAALSRDIIKKTVDDGEETLIHQFLRQIFTDLREKGLCVTSLGNDLPPLYLIFAPRAVCNSVSTCFIPTEAELATGEPCTSIDWATEEAEEDNETPTGSTDVWSWVPSVLEDNTTVVTDVTVFVRVRPIFSSLGNHVVYVLEQQDDDNLFSSFWETRDLVSSRLLPLVNGQRTVVQVADMANVDRSIARLCLTQLAQLGVVHVVSAPIFFHSSVTNSNICSDAAELFAVPGYVGLPRLLRLTVDAKLRDACFESVLSSATKRRRLHTADPQGLIMKILQVYSKLCASSYLNLPFLLASTQSFMDLQLPPRFHSNESRSTTLPCINLLSLVQFGEVNNLIHRLHCYPISEALSPVASDETSSMETRVWNLLRDQMMDGVQSVDDLVYEASAWAVKSSSLTPTNRPNDGDKQTFTTTTMTTLPDAVVAFTAKLLKEKTEVYGAGARTNYSAVLSESNRAAGSSPEPESGLNVHSVKIKPYRPPEDVESRLESVARRTLPTFTNLNEPFKFPDRQSKVKVPTYRLIILAPQFLKACVQEFDHVIPSSFLHELEDMNSVREYFLKDIEPEDKLVAMLEGHSRSPNLPPNLVIQIDPIRYNPDEKSLFPTTSFPGRSTIVSGLDTSKKYPSYKASKSRRLWIDAEDLV</sequence>
<dbReference type="PANTHER" id="PTHR12991:SF10">
    <property type="entry name" value="GATOR COMPLEX PROTEIN NPRL2"/>
    <property type="match status" value="1"/>
</dbReference>
<keyword evidence="3" id="KW-1185">Reference proteome</keyword>
<reference evidence="2 3" key="1">
    <citation type="journal article" date="2022" name="Front. Cell. Infect. Microbiol.">
        <title>The Genomes of Two Strains of Taenia crassiceps the Animal Model for the Study of Human Cysticercosis.</title>
        <authorList>
            <person name="Bobes R.J."/>
            <person name="Estrada K."/>
            <person name="Rios-Valencia D.G."/>
            <person name="Calderon-Gallegos A."/>
            <person name="de la Torre P."/>
            <person name="Carrero J.C."/>
            <person name="Sanchez-Flores A."/>
            <person name="Laclette J.P."/>
        </authorList>
    </citation>
    <scope>NUCLEOTIDE SEQUENCE [LARGE SCALE GENOMIC DNA]</scope>
    <source>
        <strain evidence="2">WFUcys</strain>
    </source>
</reference>
<dbReference type="EMBL" id="JAKROA010000012">
    <property type="protein sequence ID" value="KAL5104489.1"/>
    <property type="molecule type" value="Genomic_DNA"/>
</dbReference>
<evidence type="ECO:0000313" key="3">
    <source>
        <dbReference type="Proteomes" id="UP001651158"/>
    </source>
</evidence>
<evidence type="ECO:0000256" key="1">
    <source>
        <dbReference type="ARBA" id="ARBA00008433"/>
    </source>
</evidence>
<accession>A0ABR4Q4C4</accession>